<dbReference type="InterPro" id="IPR002646">
    <property type="entry name" value="PolA_pol_head_dom"/>
</dbReference>
<keyword evidence="2 4" id="KW-0808">Transferase</keyword>
<organism evidence="8 9">
    <name type="scientific">Nepenthes gracilis</name>
    <name type="common">Slender pitcher plant</name>
    <dbReference type="NCBI Taxonomy" id="150966"/>
    <lineage>
        <taxon>Eukaryota</taxon>
        <taxon>Viridiplantae</taxon>
        <taxon>Streptophyta</taxon>
        <taxon>Embryophyta</taxon>
        <taxon>Tracheophyta</taxon>
        <taxon>Spermatophyta</taxon>
        <taxon>Magnoliopsida</taxon>
        <taxon>eudicotyledons</taxon>
        <taxon>Gunneridae</taxon>
        <taxon>Pentapetalae</taxon>
        <taxon>Caryophyllales</taxon>
        <taxon>Nepenthaceae</taxon>
        <taxon>Nepenthes</taxon>
    </lineage>
</organism>
<feature type="compositionally biased region" description="Pro residues" evidence="5">
    <location>
        <begin position="542"/>
        <end position="551"/>
    </location>
</feature>
<dbReference type="InterPro" id="IPR032828">
    <property type="entry name" value="PolyA_RNA-bd"/>
</dbReference>
<evidence type="ECO:0000259" key="7">
    <source>
        <dbReference type="Pfam" id="PF12627"/>
    </source>
</evidence>
<dbReference type="PANTHER" id="PTHR43051:SF1">
    <property type="entry name" value="POLYNUCLEOTIDE ADENYLYLTRANSFERASE FAMILY PROTEIN"/>
    <property type="match status" value="1"/>
</dbReference>
<dbReference type="GO" id="GO:0000166">
    <property type="term" value="F:nucleotide binding"/>
    <property type="evidence" value="ECO:0007669"/>
    <property type="project" value="UniProtKB-KW"/>
</dbReference>
<evidence type="ECO:0000256" key="1">
    <source>
        <dbReference type="ARBA" id="ARBA00007265"/>
    </source>
</evidence>
<keyword evidence="4" id="KW-0694">RNA-binding</keyword>
<feature type="compositionally biased region" description="Basic residues" evidence="5">
    <location>
        <begin position="628"/>
        <end position="637"/>
    </location>
</feature>
<evidence type="ECO:0000256" key="5">
    <source>
        <dbReference type="SAM" id="MobiDB-lite"/>
    </source>
</evidence>
<feature type="region of interest" description="Disordered" evidence="5">
    <location>
        <begin position="628"/>
        <end position="655"/>
    </location>
</feature>
<keyword evidence="3" id="KW-0547">Nucleotide-binding</keyword>
<dbReference type="InterPro" id="IPR043519">
    <property type="entry name" value="NT_sf"/>
</dbReference>
<comment type="caution">
    <text evidence="8">The sequence shown here is derived from an EMBL/GenBank/DDBJ whole genome shotgun (WGS) entry which is preliminary data.</text>
</comment>
<name>A0AAD3Y0C4_NEPGR</name>
<proteinExistence type="inferred from homology"/>
<dbReference type="Gene3D" id="3.30.460.10">
    <property type="entry name" value="Beta Polymerase, domain 2"/>
    <property type="match status" value="1"/>
</dbReference>
<evidence type="ECO:0000313" key="8">
    <source>
        <dbReference type="EMBL" id="GMH24537.1"/>
    </source>
</evidence>
<dbReference type="EMBL" id="BSYO01000028">
    <property type="protein sequence ID" value="GMH24537.1"/>
    <property type="molecule type" value="Genomic_DNA"/>
</dbReference>
<gene>
    <name evidence="8" type="ORF">Nepgr_026380</name>
</gene>
<dbReference type="Gene3D" id="1.10.3090.10">
    <property type="entry name" value="cca-adding enzyme, domain 2"/>
    <property type="match status" value="1"/>
</dbReference>
<evidence type="ECO:0000256" key="4">
    <source>
        <dbReference type="RuleBase" id="RU003953"/>
    </source>
</evidence>
<dbReference type="Proteomes" id="UP001279734">
    <property type="component" value="Unassembled WGS sequence"/>
</dbReference>
<feature type="domain" description="Poly A polymerase head" evidence="6">
    <location>
        <begin position="88"/>
        <end position="215"/>
    </location>
</feature>
<evidence type="ECO:0000313" key="9">
    <source>
        <dbReference type="Proteomes" id="UP001279734"/>
    </source>
</evidence>
<feature type="compositionally biased region" description="Basic and acidic residues" evidence="5">
    <location>
        <begin position="575"/>
        <end position="602"/>
    </location>
</feature>
<dbReference type="GO" id="GO:0016779">
    <property type="term" value="F:nucleotidyltransferase activity"/>
    <property type="evidence" value="ECO:0007669"/>
    <property type="project" value="InterPro"/>
</dbReference>
<keyword evidence="9" id="KW-1185">Reference proteome</keyword>
<feature type="region of interest" description="Disordered" evidence="5">
    <location>
        <begin position="534"/>
        <end position="603"/>
    </location>
</feature>
<evidence type="ECO:0000259" key="6">
    <source>
        <dbReference type="Pfam" id="PF01743"/>
    </source>
</evidence>
<protein>
    <submittedName>
        <fullName evidence="8">Uncharacterized protein</fullName>
    </submittedName>
</protein>
<dbReference type="PANTHER" id="PTHR43051">
    <property type="entry name" value="POLYNUCLEOTIDE ADENYLYLTRANSFERASE FAMILY PROTEIN"/>
    <property type="match status" value="1"/>
</dbReference>
<dbReference type="SUPFAM" id="SSF81891">
    <property type="entry name" value="Poly A polymerase C-terminal region-like"/>
    <property type="match status" value="1"/>
</dbReference>
<dbReference type="Pfam" id="PF12627">
    <property type="entry name" value="PolyA_pol_RNAbd"/>
    <property type="match status" value="1"/>
</dbReference>
<dbReference type="AlphaFoldDB" id="A0AAD3Y0C4"/>
<dbReference type="SUPFAM" id="SSF81301">
    <property type="entry name" value="Nucleotidyltransferase"/>
    <property type="match status" value="1"/>
</dbReference>
<dbReference type="GO" id="GO:0003723">
    <property type="term" value="F:RNA binding"/>
    <property type="evidence" value="ECO:0007669"/>
    <property type="project" value="UniProtKB-KW"/>
</dbReference>
<feature type="compositionally biased region" description="Basic and acidic residues" evidence="5">
    <location>
        <begin position="554"/>
        <end position="563"/>
    </location>
</feature>
<feature type="domain" description="tRNA nucleotidyltransferase/poly(A) polymerase RNA and SrmB- binding" evidence="7">
    <location>
        <begin position="243"/>
        <end position="305"/>
    </location>
</feature>
<sequence>MITMFPWRHIRLRALLKLQRFSHTTLAQESLQAQIYTELGSNPMVAAGKIDISRWKKMDSRKFGITQSMIPVSSWVVLKLLRSEGFEAYLVGGCVRDLLLTKIPKDFDVITTANLQQIKKKFHRAQIVGRRFPICRVHVKGSVIEVSSFETMARHDEEREYSFPKMPGGCAKMDFIRWRNSVHRDFTVNSLFYDPFANKIYDYADGMTDLASLKLRTLIPANLSFKEDCARILRGLRIAARLGLSFSKDTEFAMRNLSALIKNLDKSRLMMELNYMLSYGAAEPSFLLLRRFKLLEVLLPFHAAYLTQQSSGQATQNSIMLLKLFFNLDKLISCDQPCDSCLWICLLAFHIALVTYPQEALVVWTFSSVLYHGKWTEGVKVARKHAGEHVNFVPEISNACNCLSDEELTQRVSEFASIVQDSVDALTDSDCLLEAMAKYPSCPCSGLVLVSQKAGSYAAQIFDRLAANDLEERKRERKSYEINYNLLGKGDMHETRFVLGKIIIDTLSSGINRGGPEVAEEDIVCTSEKKVHPIEVDEKPKSVPPPPPPETPLDAEKPEESTKMAKQVKKSQNIAEKKQKVEEIISHGDDEEPKKAAQEVKLNRKRKSVEKLLLSQHQMGRKCTVVKKNARIKKQKKKEIVREMDSKPPLSSLFK</sequence>
<dbReference type="CDD" id="cd05398">
    <property type="entry name" value="NT_ClassII-CCAase"/>
    <property type="match status" value="1"/>
</dbReference>
<evidence type="ECO:0000256" key="3">
    <source>
        <dbReference type="ARBA" id="ARBA00022741"/>
    </source>
</evidence>
<accession>A0AAD3Y0C4</accession>
<evidence type="ECO:0000256" key="2">
    <source>
        <dbReference type="ARBA" id="ARBA00022679"/>
    </source>
</evidence>
<comment type="similarity">
    <text evidence="1 4">Belongs to the tRNA nucleotidyltransferase/poly(A) polymerase family.</text>
</comment>
<dbReference type="Pfam" id="PF01743">
    <property type="entry name" value="PolyA_pol"/>
    <property type="match status" value="1"/>
</dbReference>
<reference evidence="8" key="1">
    <citation type="submission" date="2023-05" db="EMBL/GenBank/DDBJ databases">
        <title>Nepenthes gracilis genome sequencing.</title>
        <authorList>
            <person name="Fukushima K."/>
        </authorList>
    </citation>
    <scope>NUCLEOTIDE SEQUENCE</scope>
    <source>
        <strain evidence="8">SING2019-196</strain>
    </source>
</reference>
<dbReference type="InterPro" id="IPR052191">
    <property type="entry name" value="tRNA_ntf/polyA_polymerase_I"/>
</dbReference>
<dbReference type="GO" id="GO:0001680">
    <property type="term" value="P:tRNA 3'-terminal CCA addition"/>
    <property type="evidence" value="ECO:0007669"/>
    <property type="project" value="UniProtKB-ARBA"/>
</dbReference>